<protein>
    <recommendedName>
        <fullName evidence="2">Senescence domain-containing protein</fullName>
    </recommendedName>
</protein>
<reference evidence="3 4" key="1">
    <citation type="submission" date="2020-11" db="EMBL/GenBank/DDBJ databases">
        <title>Kefir isolates.</title>
        <authorList>
            <person name="Marcisauskas S."/>
            <person name="Kim Y."/>
            <person name="Blasche S."/>
        </authorList>
    </citation>
    <scope>NUCLEOTIDE SEQUENCE [LARGE SCALE GENOMIC DNA]</scope>
    <source>
        <strain evidence="3 4">KR</strain>
    </source>
</reference>
<dbReference type="Proteomes" id="UP000777482">
    <property type="component" value="Unassembled WGS sequence"/>
</dbReference>
<dbReference type="GO" id="GO:0051301">
    <property type="term" value="P:cell division"/>
    <property type="evidence" value="ECO:0007669"/>
    <property type="project" value="TreeGrafter"/>
</dbReference>
<feature type="compositionally biased region" description="Low complexity" evidence="1">
    <location>
        <begin position="673"/>
        <end position="690"/>
    </location>
</feature>
<dbReference type="Gene3D" id="3.80.10.10">
    <property type="entry name" value="Ribonuclease Inhibitor"/>
    <property type="match status" value="1"/>
</dbReference>
<keyword evidence="4" id="KW-1185">Reference proteome</keyword>
<evidence type="ECO:0000256" key="1">
    <source>
        <dbReference type="SAM" id="MobiDB-lite"/>
    </source>
</evidence>
<gene>
    <name evidence="3" type="ORF">C6P46_006153</name>
</gene>
<feature type="compositionally biased region" description="Polar residues" evidence="1">
    <location>
        <begin position="250"/>
        <end position="267"/>
    </location>
</feature>
<dbReference type="Pfam" id="PF06911">
    <property type="entry name" value="Senescence"/>
    <property type="match status" value="1"/>
</dbReference>
<dbReference type="InterPro" id="IPR045036">
    <property type="entry name" value="Spartin-like"/>
</dbReference>
<dbReference type="InterPro" id="IPR032675">
    <property type="entry name" value="LRR_dom_sf"/>
</dbReference>
<evidence type="ECO:0000313" key="3">
    <source>
        <dbReference type="EMBL" id="KAG0657871.1"/>
    </source>
</evidence>
<feature type="compositionally biased region" description="Low complexity" evidence="1">
    <location>
        <begin position="1156"/>
        <end position="1166"/>
    </location>
</feature>
<evidence type="ECO:0000313" key="4">
    <source>
        <dbReference type="Proteomes" id="UP000777482"/>
    </source>
</evidence>
<feature type="compositionally biased region" description="Low complexity" evidence="1">
    <location>
        <begin position="1129"/>
        <end position="1139"/>
    </location>
</feature>
<dbReference type="GO" id="GO:0005886">
    <property type="term" value="C:plasma membrane"/>
    <property type="evidence" value="ECO:0007669"/>
    <property type="project" value="TreeGrafter"/>
</dbReference>
<dbReference type="InterPro" id="IPR009686">
    <property type="entry name" value="Senescence/spartin_C"/>
</dbReference>
<dbReference type="SUPFAM" id="SSF52047">
    <property type="entry name" value="RNI-like"/>
    <property type="match status" value="1"/>
</dbReference>
<accession>A0A9P6VZ78</accession>
<feature type="region of interest" description="Disordered" evidence="1">
    <location>
        <begin position="1093"/>
        <end position="1112"/>
    </location>
</feature>
<name>A0A9P6VZ78_RHOMI</name>
<dbReference type="OrthoDB" id="20821at2759"/>
<feature type="region of interest" description="Disordered" evidence="1">
    <location>
        <begin position="1120"/>
        <end position="1180"/>
    </location>
</feature>
<comment type="caution">
    <text evidence="3">The sequence shown here is derived from an EMBL/GenBank/DDBJ whole genome shotgun (WGS) entry which is preliminary data.</text>
</comment>
<feature type="domain" description="Senescence" evidence="2">
    <location>
        <begin position="892"/>
        <end position="1060"/>
    </location>
</feature>
<feature type="region of interest" description="Disordered" evidence="1">
    <location>
        <begin position="637"/>
        <end position="690"/>
    </location>
</feature>
<organism evidence="3 4">
    <name type="scientific">Rhodotorula mucilaginosa</name>
    <name type="common">Yeast</name>
    <name type="synonym">Rhodotorula rubra</name>
    <dbReference type="NCBI Taxonomy" id="5537"/>
    <lineage>
        <taxon>Eukaryota</taxon>
        <taxon>Fungi</taxon>
        <taxon>Dikarya</taxon>
        <taxon>Basidiomycota</taxon>
        <taxon>Pucciniomycotina</taxon>
        <taxon>Microbotryomycetes</taxon>
        <taxon>Sporidiobolales</taxon>
        <taxon>Sporidiobolaceae</taxon>
        <taxon>Rhodotorula</taxon>
    </lineage>
</organism>
<dbReference type="AlphaFoldDB" id="A0A9P6VZ78"/>
<feature type="region of interest" description="Disordered" evidence="1">
    <location>
        <begin position="396"/>
        <end position="426"/>
    </location>
</feature>
<dbReference type="EMBL" id="PUHQ01000074">
    <property type="protein sequence ID" value="KAG0657871.1"/>
    <property type="molecule type" value="Genomic_DNA"/>
</dbReference>
<dbReference type="PANTHER" id="PTHR21068:SF43">
    <property type="entry name" value="SPARTIN"/>
    <property type="match status" value="1"/>
</dbReference>
<feature type="region of interest" description="Disordered" evidence="1">
    <location>
        <begin position="235"/>
        <end position="267"/>
    </location>
</feature>
<feature type="compositionally biased region" description="Low complexity" evidence="1">
    <location>
        <begin position="1093"/>
        <end position="1102"/>
    </location>
</feature>
<dbReference type="PANTHER" id="PTHR21068">
    <property type="entry name" value="SPARTIN"/>
    <property type="match status" value="1"/>
</dbReference>
<feature type="region of interest" description="Disordered" evidence="1">
    <location>
        <begin position="1"/>
        <end position="49"/>
    </location>
</feature>
<proteinExistence type="predicted"/>
<evidence type="ECO:0000259" key="2">
    <source>
        <dbReference type="Pfam" id="PF06911"/>
    </source>
</evidence>
<sequence>MLLESPLSLIRQEKGFDEEAPQTGQGDAQRKPLTGERSQPRVGSGSNTFVSTRQGIGMEHLDSALEALPHEIKLAIASHLVPTAASSSSRLRRNAALAPLASASPVLYAELGHLVNAEITITDRAQIERVADAAPKRIRDQVRTLRLHGPEAWWWSPAEVDTLLRSLSQLSELHIAGGYSGAKQQLVESLAGQTQLRVLEVDFGGAQPRSPRSSPARVAISKLATSTVATLPWNARADNPRPVPGLAVSSPLTTASDGSGNCSSPADSVRTSLSLKKSREDCCTECCEINTSCFVRASLETCPALVELRLANDAQIASAPCEPCNRSSSSSMLPPSSTAASLRTLRLESCALSAPDLVKIATFSSLDRLELFRCSGLSTHDIVDALKASTLRHFGYEAPPPAPGSPASSPRPATRPPLSSPSQPCTSATADALLPCLSQLESLSLVGNVLSPSALASLPRQTPFLKRLCLSANPDISLEHLASLVNCPAPGGQLEYLEYEPRPRSRQSSPFGWCDASAPPNGVASDPHAGDIEVLWKAALALNISLVGSPFREVQDRFRWATLEAEKARSRADEAEVQLQTALQSQIDDSVYANMPATPEASTPLVTIAGVNVFRLDQGQERPLARDATATLAMVARRESADAVQPKSRRRTPPPPPGQANPAAAAAPPPYDAPGSSSAASTSASGSVTPTERVHEFIQLTITSPNQGLTIFEMPIPSGSSNIVTVPPATYVIADTVRNGFIKLVLPSGTAGTVDPETRELFEAALFSNSFDGPSSSSTPTSATPQDGITELQAERNQLYIIDEDTGRLIGQLDSHSNLQEADALAAGRMQDSKTAQPGAGLGKLDSVDEHEAVVIDAVATTGDSVDGGGTITYTVQAASAYYRPIDNPTNSKIISTANTVSRGLVIGSELLSRQFQRGAGYYVSHRPATQTPMQFSETTKGAFEKSSQWTRTATVYSGKAAGAIGNAAAKLGDRIGRKTGVQQDAGGAPPSGWKGALASTLKGLNVVADHLESSGKAVIESGSKSATQVINHSYGSEAATLADSVGSSVKHVALVYIESDADGSQLYLSGNDSELKQIEAAANQEAAAQATSAAASGPAAPDSKSPYTAGMSSSPALGVGAGAGAGSTTGLVVPKSTSPTPPRRRTPPPPPPLPASSSAAGATTAGVTQRSEKSAAATF</sequence>